<keyword evidence="3" id="KW-1185">Reference proteome</keyword>
<gene>
    <name evidence="2" type="ORF">CUJ83_04725</name>
</gene>
<keyword evidence="1" id="KW-1133">Transmembrane helix</keyword>
<keyword evidence="1" id="KW-0812">Transmembrane</keyword>
<name>A0AAP2RB44_9EURY</name>
<feature type="transmembrane region" description="Helical" evidence="1">
    <location>
        <begin position="89"/>
        <end position="107"/>
    </location>
</feature>
<comment type="caution">
    <text evidence="2">The sequence shown here is derived from an EMBL/GenBank/DDBJ whole genome shotgun (WGS) entry which is preliminary data.</text>
</comment>
<evidence type="ECO:0000313" key="2">
    <source>
        <dbReference type="EMBL" id="MCD1294301.1"/>
    </source>
</evidence>
<dbReference type="Proteomes" id="UP001320159">
    <property type="component" value="Unassembled WGS sequence"/>
</dbReference>
<reference evidence="2 3" key="1">
    <citation type="submission" date="2017-11" db="EMBL/GenBank/DDBJ databases">
        <title>Isolation and Characterization of Family Methanocellaceae Species from Potential Methane Hydrate Area Offshore Southwestern Taiwan.</title>
        <authorList>
            <person name="Zhang W.-L."/>
            <person name="Chen W.-C."/>
            <person name="Lai M.-C."/>
            <person name="Chen S.-C."/>
        </authorList>
    </citation>
    <scope>NUCLEOTIDE SEQUENCE [LARGE SCALE GENOMIC DNA]</scope>
    <source>
        <strain evidence="2 3">CWC-04</strain>
    </source>
</reference>
<dbReference type="RefSeq" id="WP_230741130.1">
    <property type="nucleotide sequence ID" value="NZ_PGCK01000003.1"/>
</dbReference>
<evidence type="ECO:0000313" key="3">
    <source>
        <dbReference type="Proteomes" id="UP001320159"/>
    </source>
</evidence>
<evidence type="ECO:0000256" key="1">
    <source>
        <dbReference type="SAM" id="Phobius"/>
    </source>
</evidence>
<sequence length="242" mass="27192">MDPGENNSVTGKHYFNIDMDFLVYEAMRKLLHVAWSFIPLLYYFCLTKNDVLILLALILLVWVSLEILRRKDINVIPVRYLREHEKNGLPIGAFFQLMSFFLVVMLFDKEIAILAMMFNCIGDSATAMAGAAMYSYIGKEKTDIRVFDVRSFKLSLKRVGEDFRFAARNYKSPVLMAIMFATCAMISTGLYPDMSALVLIAGSAGAAIADGIPWRFFGVTIDDDLTITIMSAAFMSAAYMVA</sequence>
<proteinExistence type="predicted"/>
<accession>A0AAP2RB44</accession>
<dbReference type="EMBL" id="PGCK01000003">
    <property type="protein sequence ID" value="MCD1294301.1"/>
    <property type="molecule type" value="Genomic_DNA"/>
</dbReference>
<feature type="transmembrane region" description="Helical" evidence="1">
    <location>
        <begin position="113"/>
        <end position="137"/>
    </location>
</feature>
<organism evidence="2 3">
    <name type="scientific">Methanooceanicella nereidis</name>
    <dbReference type="NCBI Taxonomy" id="2052831"/>
    <lineage>
        <taxon>Archaea</taxon>
        <taxon>Methanobacteriati</taxon>
        <taxon>Methanobacteriota</taxon>
        <taxon>Stenosarchaea group</taxon>
        <taxon>Methanomicrobia</taxon>
        <taxon>Methanocellales</taxon>
        <taxon>Methanocellaceae</taxon>
        <taxon>Methanooceanicella</taxon>
    </lineage>
</organism>
<feature type="transmembrane region" description="Helical" evidence="1">
    <location>
        <begin position="51"/>
        <end position="68"/>
    </location>
</feature>
<keyword evidence="1" id="KW-0472">Membrane</keyword>
<dbReference type="PANTHER" id="PTHR31303">
    <property type="entry name" value="CTP-DEPENDENT DIACYLGLYCEROL KINASE 1"/>
    <property type="match status" value="1"/>
</dbReference>
<feature type="transmembrane region" description="Helical" evidence="1">
    <location>
        <begin position="197"/>
        <end position="217"/>
    </location>
</feature>
<dbReference type="InterPro" id="IPR037997">
    <property type="entry name" value="Dgk1-like"/>
</dbReference>
<feature type="transmembrane region" description="Helical" evidence="1">
    <location>
        <begin position="174"/>
        <end position="191"/>
    </location>
</feature>
<dbReference type="PANTHER" id="PTHR31303:SF1">
    <property type="entry name" value="CTP-DEPENDENT DIACYLGLYCEROL KINASE 1"/>
    <property type="match status" value="1"/>
</dbReference>
<dbReference type="GO" id="GO:0004143">
    <property type="term" value="F:ATP-dependent diacylglycerol kinase activity"/>
    <property type="evidence" value="ECO:0007669"/>
    <property type="project" value="InterPro"/>
</dbReference>
<dbReference type="AlphaFoldDB" id="A0AAP2RB44"/>
<keyword evidence="2" id="KW-0418">Kinase</keyword>
<keyword evidence="2" id="KW-0808">Transferase</keyword>
<protein>
    <submittedName>
        <fullName evidence="2">Dolichol kinase</fullName>
    </submittedName>
</protein>